<reference evidence="1" key="1">
    <citation type="submission" date="2014-09" db="EMBL/GenBank/DDBJ databases">
        <authorList>
            <person name="Magalhaes I.L.F."/>
            <person name="Oliveira U."/>
            <person name="Santos F.R."/>
            <person name="Vidigal T.H.D.A."/>
            <person name="Brescovit A.D."/>
            <person name="Santos A.J."/>
        </authorList>
    </citation>
    <scope>NUCLEOTIDE SEQUENCE</scope>
    <source>
        <tissue evidence="1">Shoot tissue taken approximately 20 cm above the soil surface</tissue>
    </source>
</reference>
<dbReference type="EMBL" id="GBRH01264115">
    <property type="protein sequence ID" value="JAD33780.1"/>
    <property type="molecule type" value="Transcribed_RNA"/>
</dbReference>
<organism evidence="1">
    <name type="scientific">Arundo donax</name>
    <name type="common">Giant reed</name>
    <name type="synonym">Donax arundinaceus</name>
    <dbReference type="NCBI Taxonomy" id="35708"/>
    <lineage>
        <taxon>Eukaryota</taxon>
        <taxon>Viridiplantae</taxon>
        <taxon>Streptophyta</taxon>
        <taxon>Embryophyta</taxon>
        <taxon>Tracheophyta</taxon>
        <taxon>Spermatophyta</taxon>
        <taxon>Magnoliopsida</taxon>
        <taxon>Liliopsida</taxon>
        <taxon>Poales</taxon>
        <taxon>Poaceae</taxon>
        <taxon>PACMAD clade</taxon>
        <taxon>Arundinoideae</taxon>
        <taxon>Arundineae</taxon>
        <taxon>Arundo</taxon>
    </lineage>
</organism>
<proteinExistence type="predicted"/>
<sequence length="163" mass="17587">MDPFSSSFIAGSGFGPLAGADALLSAGGRRCRHVGTRSDIVASAVGQLVGVVCRSSDRHRASAACISVAQIICERLQLICCELLVISQHMVIRRMGCSFNASMAAEKEIKFCWVADLLINHRASLNISLISNVAFIFVLVGEQPCVMPLLHHNEGDLWLHIIV</sequence>
<reference evidence="1" key="2">
    <citation type="journal article" date="2015" name="Data Brief">
        <title>Shoot transcriptome of the giant reed, Arundo donax.</title>
        <authorList>
            <person name="Barrero R.A."/>
            <person name="Guerrero F.D."/>
            <person name="Moolhuijzen P."/>
            <person name="Goolsby J.A."/>
            <person name="Tidwell J."/>
            <person name="Bellgard S.E."/>
            <person name="Bellgard M.I."/>
        </authorList>
    </citation>
    <scope>NUCLEOTIDE SEQUENCE</scope>
    <source>
        <tissue evidence="1">Shoot tissue taken approximately 20 cm above the soil surface</tissue>
    </source>
</reference>
<evidence type="ECO:0000313" key="1">
    <source>
        <dbReference type="EMBL" id="JAD33780.1"/>
    </source>
</evidence>
<dbReference type="AlphaFoldDB" id="A0A0A8ZAM3"/>
<protein>
    <submittedName>
        <fullName evidence="1">Uncharacterized protein</fullName>
    </submittedName>
</protein>
<name>A0A0A8ZAM3_ARUDO</name>
<accession>A0A0A8ZAM3</accession>